<reference evidence="1" key="1">
    <citation type="journal article" date="2015" name="Nature">
        <title>Complex archaea that bridge the gap between prokaryotes and eukaryotes.</title>
        <authorList>
            <person name="Spang A."/>
            <person name="Saw J.H."/>
            <person name="Jorgensen S.L."/>
            <person name="Zaremba-Niedzwiedzka K."/>
            <person name="Martijn J."/>
            <person name="Lind A.E."/>
            <person name="van Eijk R."/>
            <person name="Schleper C."/>
            <person name="Guy L."/>
            <person name="Ettema T.J."/>
        </authorList>
    </citation>
    <scope>NUCLEOTIDE SEQUENCE</scope>
</reference>
<accession>A0A0F9JEE3</accession>
<dbReference type="Gene3D" id="2.120.10.30">
    <property type="entry name" value="TolB, C-terminal domain"/>
    <property type="match status" value="1"/>
</dbReference>
<name>A0A0F9JEE3_9ZZZZ</name>
<gene>
    <name evidence="1" type="ORF">LCGC14_1465680</name>
</gene>
<organism evidence="1">
    <name type="scientific">marine sediment metagenome</name>
    <dbReference type="NCBI Taxonomy" id="412755"/>
    <lineage>
        <taxon>unclassified sequences</taxon>
        <taxon>metagenomes</taxon>
        <taxon>ecological metagenomes</taxon>
    </lineage>
</organism>
<evidence type="ECO:0008006" key="2">
    <source>
        <dbReference type="Google" id="ProtNLM"/>
    </source>
</evidence>
<comment type="caution">
    <text evidence="1">The sequence shown here is derived from an EMBL/GenBank/DDBJ whole genome shotgun (WGS) entry which is preliminary data.</text>
</comment>
<dbReference type="InterPro" id="IPR011042">
    <property type="entry name" value="6-blade_b-propeller_TolB-like"/>
</dbReference>
<dbReference type="AlphaFoldDB" id="A0A0F9JEE3"/>
<proteinExistence type="predicted"/>
<feature type="non-terminal residue" evidence="1">
    <location>
        <position position="152"/>
    </location>
</feature>
<dbReference type="EMBL" id="LAZR01010254">
    <property type="protein sequence ID" value="KKM67973.1"/>
    <property type="molecule type" value="Genomic_DNA"/>
</dbReference>
<protein>
    <recommendedName>
        <fullName evidence="2">SMP-30/Gluconolactonase/LRE-like region domain-containing protein</fullName>
    </recommendedName>
</protein>
<sequence length="152" mass="16188">MRRVILCAVVVLSCSATTPTSADFLVSDFYAHKVLRYDETGVFLGDFISGGPLQSPSDMTLGPDGNVYVISQGNTSILRYQWPSGEFLGSFALGGNLGSMRDLTFGPDGNLHVVAHGGVKEYDGITGEYLGDLIPARPMFGDETIGLIDFGS</sequence>
<evidence type="ECO:0000313" key="1">
    <source>
        <dbReference type="EMBL" id="KKM67973.1"/>
    </source>
</evidence>
<dbReference type="SUPFAM" id="SSF63829">
    <property type="entry name" value="Calcium-dependent phosphotriesterase"/>
    <property type="match status" value="1"/>
</dbReference>